<sequence>MKVLQGLLQGGYKLHKAPPNHGGRQLASKWSKTEALMSHPGIVPHIPPSRRYSPGQLKIMLDVHGMVVIKPIVGSGGSGVIKVMRTAQGYAYTLRDQTNRYTSFEAIAAALKGKTARRSYMIQKGIALATVNGRPIDYRVKYVKTNGRWEYRSLVGRIARRGLFVTNLCQGGDMVLAGEGIRASLGPVHVKAKKRKLRQLTELCTRVLEQQFPGITHLGFDYGIDKQGGVWIFEVNTRPQ</sequence>
<protein>
    <submittedName>
        <fullName evidence="1">YheC/YheD family protein</fullName>
    </submittedName>
</protein>
<dbReference type="EMBL" id="JBHTJZ010000020">
    <property type="protein sequence ID" value="MFD0960353.1"/>
    <property type="molecule type" value="Genomic_DNA"/>
</dbReference>
<reference evidence="2" key="1">
    <citation type="journal article" date="2019" name="Int. J. Syst. Evol. Microbiol.">
        <title>The Global Catalogue of Microorganisms (GCM) 10K type strain sequencing project: providing services to taxonomists for standard genome sequencing and annotation.</title>
        <authorList>
            <consortium name="The Broad Institute Genomics Platform"/>
            <consortium name="The Broad Institute Genome Sequencing Center for Infectious Disease"/>
            <person name="Wu L."/>
            <person name="Ma J."/>
        </authorList>
    </citation>
    <scope>NUCLEOTIDE SEQUENCE [LARGE SCALE GENOMIC DNA]</scope>
    <source>
        <strain evidence="2">CCUG 59129</strain>
    </source>
</reference>
<proteinExistence type="predicted"/>
<dbReference type="Proteomes" id="UP001596989">
    <property type="component" value="Unassembled WGS sequence"/>
</dbReference>
<organism evidence="1 2">
    <name type="scientific">Paenibacillus chungangensis</name>
    <dbReference type="NCBI Taxonomy" id="696535"/>
    <lineage>
        <taxon>Bacteria</taxon>
        <taxon>Bacillati</taxon>
        <taxon>Bacillota</taxon>
        <taxon>Bacilli</taxon>
        <taxon>Bacillales</taxon>
        <taxon>Paenibacillaceae</taxon>
        <taxon>Paenibacillus</taxon>
    </lineage>
</organism>
<dbReference type="SUPFAM" id="SSF56059">
    <property type="entry name" value="Glutathione synthetase ATP-binding domain-like"/>
    <property type="match status" value="1"/>
</dbReference>
<name>A0ABW3HS64_9BACL</name>
<comment type="caution">
    <text evidence="1">The sequence shown here is derived from an EMBL/GenBank/DDBJ whole genome shotgun (WGS) entry which is preliminary data.</text>
</comment>
<dbReference type="Pfam" id="PF14398">
    <property type="entry name" value="ATPgrasp_YheCD"/>
    <property type="match status" value="1"/>
</dbReference>
<keyword evidence="2" id="KW-1185">Reference proteome</keyword>
<accession>A0ABW3HS64</accession>
<dbReference type="Gene3D" id="3.30.470.20">
    <property type="entry name" value="ATP-grasp fold, B domain"/>
    <property type="match status" value="1"/>
</dbReference>
<evidence type="ECO:0000313" key="1">
    <source>
        <dbReference type="EMBL" id="MFD0960353.1"/>
    </source>
</evidence>
<evidence type="ECO:0000313" key="2">
    <source>
        <dbReference type="Proteomes" id="UP001596989"/>
    </source>
</evidence>
<dbReference type="RefSeq" id="WP_377564822.1">
    <property type="nucleotide sequence ID" value="NZ_JBHTJZ010000020.1"/>
</dbReference>
<dbReference type="InterPro" id="IPR026838">
    <property type="entry name" value="YheC/D"/>
</dbReference>
<gene>
    <name evidence="1" type="ORF">ACFQ2I_13255</name>
</gene>